<feature type="modified residue" description="4-aspartylphosphate" evidence="6">
    <location>
        <position position="52"/>
    </location>
</feature>
<dbReference type="Pfam" id="PF00072">
    <property type="entry name" value="Response_reg"/>
    <property type="match status" value="1"/>
</dbReference>
<evidence type="ECO:0000256" key="5">
    <source>
        <dbReference type="ARBA" id="ARBA00024867"/>
    </source>
</evidence>
<dbReference type="Gene3D" id="3.40.50.2300">
    <property type="match status" value="1"/>
</dbReference>
<feature type="domain" description="OmpR/PhoB-type" evidence="9">
    <location>
        <begin position="125"/>
        <end position="225"/>
    </location>
</feature>
<feature type="DNA-binding region" description="OmpR/PhoB-type" evidence="7">
    <location>
        <begin position="125"/>
        <end position="225"/>
    </location>
</feature>
<dbReference type="SUPFAM" id="SSF46894">
    <property type="entry name" value="C-terminal effector domain of the bipartite response regulators"/>
    <property type="match status" value="1"/>
</dbReference>
<dbReference type="InterPro" id="IPR016032">
    <property type="entry name" value="Sig_transdc_resp-reg_C-effctor"/>
</dbReference>
<dbReference type="SMART" id="SM00862">
    <property type="entry name" value="Trans_reg_C"/>
    <property type="match status" value="1"/>
</dbReference>
<evidence type="ECO:0000256" key="1">
    <source>
        <dbReference type="ARBA" id="ARBA00018672"/>
    </source>
</evidence>
<dbReference type="PROSITE" id="PS50110">
    <property type="entry name" value="RESPONSE_REGULATORY"/>
    <property type="match status" value="1"/>
</dbReference>
<dbReference type="InterPro" id="IPR011006">
    <property type="entry name" value="CheY-like_superfamily"/>
</dbReference>
<dbReference type="InterPro" id="IPR036388">
    <property type="entry name" value="WH-like_DNA-bd_sf"/>
</dbReference>
<dbReference type="InterPro" id="IPR001789">
    <property type="entry name" value="Sig_transdc_resp-reg_receiver"/>
</dbReference>
<dbReference type="InterPro" id="IPR039420">
    <property type="entry name" value="WalR-like"/>
</dbReference>
<keyword evidence="4" id="KW-0804">Transcription</keyword>
<dbReference type="PANTHER" id="PTHR48111:SF73">
    <property type="entry name" value="ALKALINE PHOSPHATASE SYNTHESIS TRANSCRIPTIONAL REGULATORY PROTEIN PHOP"/>
    <property type="match status" value="1"/>
</dbReference>
<dbReference type="Pfam" id="PF00486">
    <property type="entry name" value="Trans_reg_C"/>
    <property type="match status" value="1"/>
</dbReference>
<keyword evidence="2" id="KW-0805">Transcription regulation</keyword>
<dbReference type="PROSITE" id="PS51755">
    <property type="entry name" value="OMPR_PHOB"/>
    <property type="match status" value="1"/>
</dbReference>
<organism evidence="10 11">
    <name type="scientific">Fusibacter ferrireducens</name>
    <dbReference type="NCBI Taxonomy" id="2785058"/>
    <lineage>
        <taxon>Bacteria</taxon>
        <taxon>Bacillati</taxon>
        <taxon>Bacillota</taxon>
        <taxon>Clostridia</taxon>
        <taxon>Eubacteriales</taxon>
        <taxon>Eubacteriales Family XII. Incertae Sedis</taxon>
        <taxon>Fusibacter</taxon>
    </lineage>
</organism>
<accession>A0ABR9ZWY4</accession>
<dbReference type="CDD" id="cd00383">
    <property type="entry name" value="trans_reg_C"/>
    <property type="match status" value="1"/>
</dbReference>
<sequence>MPNILIVEDEKNIADALSAYLESHEYRTIIDLSGLEARHIINRQKIDLILLDLMLPEVSGEALCKSIRAFSDVPIIMLTAKIDESDIINGLKIGADDYIIKPFSLKQVLARIEAVLRRSQGKIGNDAFYYDDGTLIIDEKGHEIYRDSVKIKLTPNEFKILLILAKSANKVFTRDELIELVMGKDFEGYDRAVDSHIKNIRLKIEADSKLPVYITTVHGVGYKFK</sequence>
<evidence type="ECO:0000256" key="4">
    <source>
        <dbReference type="ARBA" id="ARBA00023163"/>
    </source>
</evidence>
<dbReference type="SUPFAM" id="SSF52172">
    <property type="entry name" value="CheY-like"/>
    <property type="match status" value="1"/>
</dbReference>
<dbReference type="InterPro" id="IPR001867">
    <property type="entry name" value="OmpR/PhoB-type_DNA-bd"/>
</dbReference>
<comment type="caution">
    <text evidence="10">The sequence shown here is derived from an EMBL/GenBank/DDBJ whole genome shotgun (WGS) entry which is preliminary data.</text>
</comment>
<keyword evidence="11" id="KW-1185">Reference proteome</keyword>
<protein>
    <recommendedName>
        <fullName evidence="1">Stage 0 sporulation protein A homolog</fullName>
    </recommendedName>
</protein>
<dbReference type="RefSeq" id="WP_194703221.1">
    <property type="nucleotide sequence ID" value="NZ_JADKNH010000012.1"/>
</dbReference>
<dbReference type="SMART" id="SM00448">
    <property type="entry name" value="REC"/>
    <property type="match status" value="1"/>
</dbReference>
<feature type="domain" description="Response regulatory" evidence="8">
    <location>
        <begin position="3"/>
        <end position="116"/>
    </location>
</feature>
<evidence type="ECO:0000313" key="11">
    <source>
        <dbReference type="Proteomes" id="UP000614200"/>
    </source>
</evidence>
<evidence type="ECO:0000259" key="9">
    <source>
        <dbReference type="PROSITE" id="PS51755"/>
    </source>
</evidence>
<evidence type="ECO:0000256" key="7">
    <source>
        <dbReference type="PROSITE-ProRule" id="PRU01091"/>
    </source>
</evidence>
<evidence type="ECO:0000259" key="8">
    <source>
        <dbReference type="PROSITE" id="PS50110"/>
    </source>
</evidence>
<evidence type="ECO:0000256" key="2">
    <source>
        <dbReference type="ARBA" id="ARBA00023015"/>
    </source>
</evidence>
<reference evidence="10 11" key="1">
    <citation type="submission" date="2020-11" db="EMBL/GenBank/DDBJ databases">
        <title>Fusibacter basophilias sp. nov.</title>
        <authorList>
            <person name="Qiu D."/>
        </authorList>
    </citation>
    <scope>NUCLEOTIDE SEQUENCE [LARGE SCALE GENOMIC DNA]</scope>
    <source>
        <strain evidence="10 11">Q10-2</strain>
    </source>
</reference>
<dbReference type="PANTHER" id="PTHR48111">
    <property type="entry name" value="REGULATOR OF RPOS"/>
    <property type="match status" value="1"/>
</dbReference>
<dbReference type="Gene3D" id="6.10.250.690">
    <property type="match status" value="1"/>
</dbReference>
<dbReference type="Gene3D" id="1.10.10.10">
    <property type="entry name" value="Winged helix-like DNA-binding domain superfamily/Winged helix DNA-binding domain"/>
    <property type="match status" value="1"/>
</dbReference>
<evidence type="ECO:0000313" key="10">
    <source>
        <dbReference type="EMBL" id="MBF4694977.1"/>
    </source>
</evidence>
<comment type="function">
    <text evidence="5">May play the central regulatory role in sporulation. It may be an element of the effector pathway responsible for the activation of sporulation genes in response to nutritional stress. Spo0A may act in concert with spo0H (a sigma factor) to control the expression of some genes that are critical to the sporulation process.</text>
</comment>
<proteinExistence type="predicted"/>
<keyword evidence="3 7" id="KW-0238">DNA-binding</keyword>
<dbReference type="Proteomes" id="UP000614200">
    <property type="component" value="Unassembled WGS sequence"/>
</dbReference>
<evidence type="ECO:0000256" key="6">
    <source>
        <dbReference type="PROSITE-ProRule" id="PRU00169"/>
    </source>
</evidence>
<keyword evidence="6" id="KW-0597">Phosphoprotein</keyword>
<name>A0ABR9ZWY4_9FIRM</name>
<evidence type="ECO:0000256" key="3">
    <source>
        <dbReference type="ARBA" id="ARBA00023125"/>
    </source>
</evidence>
<gene>
    <name evidence="10" type="ORF">ISU02_17905</name>
</gene>
<dbReference type="EMBL" id="JADKNH010000012">
    <property type="protein sequence ID" value="MBF4694977.1"/>
    <property type="molecule type" value="Genomic_DNA"/>
</dbReference>